<dbReference type="PROSITE" id="PS00389">
    <property type="entry name" value="ATPASE_DELTA"/>
    <property type="match status" value="1"/>
</dbReference>
<dbReference type="Gene3D" id="1.10.520.20">
    <property type="entry name" value="N-terminal domain of the delta subunit of the F1F0-ATP synthase"/>
    <property type="match status" value="1"/>
</dbReference>
<keyword evidence="5 8" id="KW-0472">Membrane</keyword>
<name>A0A2U2J614_9SPHN</name>
<comment type="similarity">
    <text evidence="8">Belongs to the ATPase delta chain family.</text>
</comment>
<dbReference type="NCBIfam" id="NF004406">
    <property type="entry name" value="PRK05758.3-2"/>
    <property type="match status" value="1"/>
</dbReference>
<evidence type="ECO:0000313" key="10">
    <source>
        <dbReference type="Proteomes" id="UP000245916"/>
    </source>
</evidence>
<comment type="caution">
    <text evidence="9">The sequence shown here is derived from an EMBL/GenBank/DDBJ whole genome shotgun (WGS) entry which is preliminary data.</text>
</comment>
<comment type="function">
    <text evidence="8">F(1)F(0) ATP synthase produces ATP from ADP in the presence of a proton or sodium gradient. F-type ATPases consist of two structural domains, F(1) containing the extramembraneous catalytic core and F(0) containing the membrane proton channel, linked together by a central stalk and a peripheral stalk. During catalysis, ATP synthesis in the catalytic domain of F(1) is coupled via a rotary mechanism of the central stalk subunits to proton translocation.</text>
</comment>
<dbReference type="OrthoDB" id="9796185at2"/>
<proteinExistence type="inferred from homology"/>
<evidence type="ECO:0000256" key="3">
    <source>
        <dbReference type="ARBA" id="ARBA00022781"/>
    </source>
</evidence>
<evidence type="ECO:0000256" key="6">
    <source>
        <dbReference type="ARBA" id="ARBA00023196"/>
    </source>
</evidence>
<evidence type="ECO:0000256" key="8">
    <source>
        <dbReference type="HAMAP-Rule" id="MF_01416"/>
    </source>
</evidence>
<dbReference type="AlphaFoldDB" id="A0A2U2J614"/>
<evidence type="ECO:0000256" key="7">
    <source>
        <dbReference type="ARBA" id="ARBA00023310"/>
    </source>
</evidence>
<dbReference type="RefSeq" id="WP_109271914.1">
    <property type="nucleotide sequence ID" value="NZ_QFFF01000001.1"/>
</dbReference>
<reference evidence="9 10" key="1">
    <citation type="submission" date="2018-05" db="EMBL/GenBank/DDBJ databases">
        <title>Genome of Sphingosinicella humi QZX222.</title>
        <authorList>
            <person name="Qiao Z."/>
            <person name="Wang G."/>
        </authorList>
    </citation>
    <scope>NUCLEOTIDE SEQUENCE [LARGE SCALE GENOMIC DNA]</scope>
    <source>
        <strain evidence="9 10">QZX222</strain>
    </source>
</reference>
<dbReference type="HAMAP" id="MF_01416">
    <property type="entry name" value="ATP_synth_delta_bact"/>
    <property type="match status" value="1"/>
</dbReference>
<evidence type="ECO:0000256" key="2">
    <source>
        <dbReference type="ARBA" id="ARBA00022448"/>
    </source>
</evidence>
<keyword evidence="3 8" id="KW-0375">Hydrogen ion transport</keyword>
<dbReference type="GO" id="GO:0046933">
    <property type="term" value="F:proton-transporting ATP synthase activity, rotational mechanism"/>
    <property type="evidence" value="ECO:0007669"/>
    <property type="project" value="UniProtKB-UniRule"/>
</dbReference>
<dbReference type="InterPro" id="IPR026015">
    <property type="entry name" value="ATP_synth_OSCP/delta_N_sf"/>
</dbReference>
<comment type="subcellular location">
    <subcellularLocation>
        <location evidence="8">Cell membrane</location>
        <topology evidence="8">Peripheral membrane protein</topology>
    </subcellularLocation>
    <subcellularLocation>
        <location evidence="1">Membrane</location>
    </subcellularLocation>
</comment>
<evidence type="ECO:0000256" key="4">
    <source>
        <dbReference type="ARBA" id="ARBA00023065"/>
    </source>
</evidence>
<dbReference type="NCBIfam" id="TIGR01145">
    <property type="entry name" value="ATP_synt_delta"/>
    <property type="match status" value="1"/>
</dbReference>
<dbReference type="GO" id="GO:0045259">
    <property type="term" value="C:proton-transporting ATP synthase complex"/>
    <property type="evidence" value="ECO:0007669"/>
    <property type="project" value="UniProtKB-KW"/>
</dbReference>
<dbReference type="NCBIfam" id="NF004402">
    <property type="entry name" value="PRK05758.2-2"/>
    <property type="match status" value="1"/>
</dbReference>
<dbReference type="InterPro" id="IPR000711">
    <property type="entry name" value="ATPase_OSCP/dsu"/>
</dbReference>
<comment type="function">
    <text evidence="8">This protein is part of the stalk that links CF(0) to CF(1). It either transmits conformational changes from CF(0) to CF(1) or is implicated in proton conduction.</text>
</comment>
<evidence type="ECO:0000313" key="9">
    <source>
        <dbReference type="EMBL" id="PWG03774.1"/>
    </source>
</evidence>
<dbReference type="PANTHER" id="PTHR11910">
    <property type="entry name" value="ATP SYNTHASE DELTA CHAIN"/>
    <property type="match status" value="1"/>
</dbReference>
<dbReference type="SUPFAM" id="SSF47928">
    <property type="entry name" value="N-terminal domain of the delta subunit of the F1F0-ATP synthase"/>
    <property type="match status" value="1"/>
</dbReference>
<keyword evidence="4 8" id="KW-0406">Ion transport</keyword>
<organism evidence="9 10">
    <name type="scientific">Allosphingosinicella humi</name>
    <dbReference type="NCBI Taxonomy" id="2068657"/>
    <lineage>
        <taxon>Bacteria</taxon>
        <taxon>Pseudomonadati</taxon>
        <taxon>Pseudomonadota</taxon>
        <taxon>Alphaproteobacteria</taxon>
        <taxon>Sphingomonadales</taxon>
        <taxon>Sphingomonadaceae</taxon>
        <taxon>Allosphingosinicella</taxon>
    </lineage>
</organism>
<keyword evidence="2 8" id="KW-0813">Transport</keyword>
<gene>
    <name evidence="8" type="primary">atpH</name>
    <name evidence="9" type="ORF">DF286_01360</name>
</gene>
<dbReference type="EMBL" id="QFFF01000001">
    <property type="protein sequence ID" value="PWG03774.1"/>
    <property type="molecule type" value="Genomic_DNA"/>
</dbReference>
<keyword evidence="8" id="KW-1003">Cell membrane</keyword>
<dbReference type="GO" id="GO:0005886">
    <property type="term" value="C:plasma membrane"/>
    <property type="evidence" value="ECO:0007669"/>
    <property type="project" value="UniProtKB-SubCell"/>
</dbReference>
<dbReference type="Pfam" id="PF00213">
    <property type="entry name" value="OSCP"/>
    <property type="match status" value="1"/>
</dbReference>
<protein>
    <recommendedName>
        <fullName evidence="8">ATP synthase subunit delta</fullName>
    </recommendedName>
    <alternativeName>
        <fullName evidence="8">ATP synthase F(1) sector subunit delta</fullName>
    </alternativeName>
    <alternativeName>
        <fullName evidence="8">F-type ATPase subunit delta</fullName>
        <shortName evidence="8">F-ATPase subunit delta</shortName>
    </alternativeName>
</protein>
<evidence type="ECO:0000256" key="1">
    <source>
        <dbReference type="ARBA" id="ARBA00004370"/>
    </source>
</evidence>
<accession>A0A2U2J614</accession>
<dbReference type="PRINTS" id="PR00125">
    <property type="entry name" value="ATPASEDELTA"/>
</dbReference>
<keyword evidence="6 8" id="KW-0139">CF(1)</keyword>
<keyword evidence="10" id="KW-1185">Reference proteome</keyword>
<keyword evidence="7 8" id="KW-0066">ATP synthesis</keyword>
<sequence length="184" mass="19263">MENSGGIQASLAGRYATALFELARDEKQLQAVGGSLTALKAALAESEDFRRLTTSPLISREEAVKAVAATATAMKLDSITSNFLGVLAQNRRLGQLGAVIRAFNLLAAAHRGETTAEVTSAHPLSDDQVAALKSNLKSRLGRDVAVDLNVDPAILGGLVVKIGSQMIDGSIRTKLNTLAHAMKG</sequence>
<dbReference type="Proteomes" id="UP000245916">
    <property type="component" value="Unassembled WGS sequence"/>
</dbReference>
<dbReference type="InterPro" id="IPR020781">
    <property type="entry name" value="ATPase_OSCP/d_CS"/>
</dbReference>
<evidence type="ECO:0000256" key="5">
    <source>
        <dbReference type="ARBA" id="ARBA00023136"/>
    </source>
</evidence>